<dbReference type="EMBL" id="MN740684">
    <property type="protein sequence ID" value="QHU07263.1"/>
    <property type="molecule type" value="Genomic_DNA"/>
</dbReference>
<protein>
    <submittedName>
        <fullName evidence="2">Uncharacterized protein</fullName>
    </submittedName>
</protein>
<accession>A0A6C0JPF7</accession>
<evidence type="ECO:0000256" key="1">
    <source>
        <dbReference type="SAM" id="Phobius"/>
    </source>
</evidence>
<keyword evidence="1" id="KW-0812">Transmembrane</keyword>
<feature type="transmembrane region" description="Helical" evidence="1">
    <location>
        <begin position="122"/>
        <end position="141"/>
    </location>
</feature>
<evidence type="ECO:0000313" key="2">
    <source>
        <dbReference type="EMBL" id="QHU07263.1"/>
    </source>
</evidence>
<organism evidence="2">
    <name type="scientific">viral metagenome</name>
    <dbReference type="NCBI Taxonomy" id="1070528"/>
    <lineage>
        <taxon>unclassified sequences</taxon>
        <taxon>metagenomes</taxon>
        <taxon>organismal metagenomes</taxon>
    </lineage>
</organism>
<sequence>MTDLNLAYGYLDDTVINTNNEYMNDLQISQMNNTDNLEVEKNNNNIIVEKKQKKHKMNTTDYDERPIIQRQNDNLNLPTTLLSNDNVPDYPVAKKYNNNQQQQQQQVENTFWNRLSYKRNEVFKLVMFSLVILLAISLDRMATFYLSKYVNENVLTDNQEMIIRFAYPVIIILILWFLKAI</sequence>
<keyword evidence="1" id="KW-0472">Membrane</keyword>
<proteinExistence type="predicted"/>
<name>A0A6C0JPF7_9ZZZZ</name>
<dbReference type="AlphaFoldDB" id="A0A6C0JPF7"/>
<reference evidence="2" key="1">
    <citation type="journal article" date="2020" name="Nature">
        <title>Giant virus diversity and host interactions through global metagenomics.</title>
        <authorList>
            <person name="Schulz F."/>
            <person name="Roux S."/>
            <person name="Paez-Espino D."/>
            <person name="Jungbluth S."/>
            <person name="Walsh D.A."/>
            <person name="Denef V.J."/>
            <person name="McMahon K.D."/>
            <person name="Konstantinidis K.T."/>
            <person name="Eloe-Fadrosh E.A."/>
            <person name="Kyrpides N.C."/>
            <person name="Woyke T."/>
        </authorList>
    </citation>
    <scope>NUCLEOTIDE SEQUENCE</scope>
    <source>
        <strain evidence="2">GVMAG-S-1040241-154</strain>
    </source>
</reference>
<feature type="transmembrane region" description="Helical" evidence="1">
    <location>
        <begin position="161"/>
        <end position="178"/>
    </location>
</feature>
<keyword evidence="1" id="KW-1133">Transmembrane helix</keyword>